<comment type="caution">
    <text evidence="7">The sequence shown here is derived from an EMBL/GenBank/DDBJ whole genome shotgun (WGS) entry which is preliminary data.</text>
</comment>
<evidence type="ECO:0000256" key="4">
    <source>
        <dbReference type="ARBA" id="ARBA00023277"/>
    </source>
</evidence>
<keyword evidence="8" id="KW-1185">Reference proteome</keyword>
<dbReference type="InterPro" id="IPR011013">
    <property type="entry name" value="Gal_mutarotase_sf_dom"/>
</dbReference>
<gene>
    <name evidence="7" type="ORF">I6N96_14700</name>
</gene>
<protein>
    <recommendedName>
        <fullName evidence="2">Aldose 1-epimerase</fullName>
    </recommendedName>
    <alternativeName>
        <fullName evidence="6">Galactose mutarotase</fullName>
    </alternativeName>
    <alternativeName>
        <fullName evidence="5">Type-1 mutarotase</fullName>
    </alternativeName>
</protein>
<dbReference type="SUPFAM" id="SSF74650">
    <property type="entry name" value="Galactose mutarotase-like"/>
    <property type="match status" value="1"/>
</dbReference>
<evidence type="ECO:0000256" key="1">
    <source>
        <dbReference type="ARBA" id="ARBA00006206"/>
    </source>
</evidence>
<dbReference type="PROSITE" id="PS00545">
    <property type="entry name" value="ALDOSE_1_EPIMERASE"/>
    <property type="match status" value="1"/>
</dbReference>
<reference evidence="7 8" key="1">
    <citation type="submission" date="2020-12" db="EMBL/GenBank/DDBJ databases">
        <title>Vagococcus allomyrinae sp. nov. and Enterococcus lavae sp. nov., isolated from the larvae of Allomyrina dichotoma.</title>
        <authorList>
            <person name="Lee S.D."/>
        </authorList>
    </citation>
    <scope>NUCLEOTIDE SEQUENCE [LARGE SCALE GENOMIC DNA]</scope>
    <source>
        <strain evidence="7 8">BWM-S5</strain>
    </source>
</reference>
<dbReference type="Pfam" id="PF01263">
    <property type="entry name" value="Aldose_epim"/>
    <property type="match status" value="1"/>
</dbReference>
<dbReference type="InterPro" id="IPR014718">
    <property type="entry name" value="GH-type_carb-bd"/>
</dbReference>
<accession>A0ABS4CM19</accession>
<dbReference type="PANTHER" id="PTHR10091">
    <property type="entry name" value="ALDOSE-1-EPIMERASE"/>
    <property type="match status" value="1"/>
</dbReference>
<organism evidence="7 8">
    <name type="scientific">Enterococcus larvae</name>
    <dbReference type="NCBI Taxonomy" id="2794352"/>
    <lineage>
        <taxon>Bacteria</taxon>
        <taxon>Bacillati</taxon>
        <taxon>Bacillota</taxon>
        <taxon>Bacilli</taxon>
        <taxon>Lactobacillales</taxon>
        <taxon>Enterococcaceae</taxon>
        <taxon>Enterococcus</taxon>
    </lineage>
</organism>
<name>A0ABS4CM19_9ENTE</name>
<evidence type="ECO:0000256" key="5">
    <source>
        <dbReference type="ARBA" id="ARBA00032300"/>
    </source>
</evidence>
<keyword evidence="4" id="KW-0119">Carbohydrate metabolism</keyword>
<sequence length="331" mass="37016">MTITIHKRYHDKLDLITLTNGSLTATFLNFGARLYQLYTPDRNGRTENILLSHDNKQDILKDQAYFGAFVGPVAGRIKYGSWKNTQLEKNNDAHHIHGGSNGWAFQYWAYETFRTAHTVGVSFTLTDTCSGYPGPITAIVNYELTESSLIMKSIYQTKELTLINPTNHSYFNLSGNSKSDIMNHSLTINAAEKIVTDKENIPIGTRENITGTAYDFTQEKAIGAALEDIPNGIDDPFVLNAGAPQVVLKEPVSGRVMEITTNRQSVIVFTTTGFNDSFLVNGQAMRSNLGIALETQEIPNIVHQPQWGSIEFSPETRKEHWTIFNFSTEIE</sequence>
<dbReference type="CDD" id="cd09019">
    <property type="entry name" value="galactose_mutarotase_like"/>
    <property type="match status" value="1"/>
</dbReference>
<dbReference type="Proteomes" id="UP000673375">
    <property type="component" value="Unassembled WGS sequence"/>
</dbReference>
<dbReference type="InterPro" id="IPR047215">
    <property type="entry name" value="Galactose_mutarotase-like"/>
</dbReference>
<comment type="similarity">
    <text evidence="1">Belongs to the aldose epimerase family.</text>
</comment>
<evidence type="ECO:0000256" key="3">
    <source>
        <dbReference type="ARBA" id="ARBA00023235"/>
    </source>
</evidence>
<dbReference type="RefSeq" id="WP_209558312.1">
    <property type="nucleotide sequence ID" value="NZ_JAEDXU010000008.1"/>
</dbReference>
<dbReference type="EMBL" id="JAEDXU010000008">
    <property type="protein sequence ID" value="MBP1047533.1"/>
    <property type="molecule type" value="Genomic_DNA"/>
</dbReference>
<keyword evidence="3" id="KW-0413">Isomerase</keyword>
<proteinExistence type="inferred from homology"/>
<dbReference type="Gene3D" id="2.70.98.10">
    <property type="match status" value="1"/>
</dbReference>
<dbReference type="InterPro" id="IPR008183">
    <property type="entry name" value="Aldose_1/G6P_1-epimerase"/>
</dbReference>
<dbReference type="PANTHER" id="PTHR10091:SF0">
    <property type="entry name" value="GALACTOSE MUTAROTASE"/>
    <property type="match status" value="1"/>
</dbReference>
<dbReference type="InterPro" id="IPR018052">
    <property type="entry name" value="Ald1_epimerase_CS"/>
</dbReference>
<evidence type="ECO:0000313" key="8">
    <source>
        <dbReference type="Proteomes" id="UP000673375"/>
    </source>
</evidence>
<evidence type="ECO:0000256" key="2">
    <source>
        <dbReference type="ARBA" id="ARBA00014165"/>
    </source>
</evidence>
<evidence type="ECO:0000313" key="7">
    <source>
        <dbReference type="EMBL" id="MBP1047533.1"/>
    </source>
</evidence>
<evidence type="ECO:0000256" key="6">
    <source>
        <dbReference type="ARBA" id="ARBA00033373"/>
    </source>
</evidence>